<evidence type="ECO:0000313" key="3">
    <source>
        <dbReference type="EMBL" id="MDS0261299.1"/>
    </source>
</evidence>
<keyword evidence="2" id="KW-0812">Transmembrane</keyword>
<organism evidence="3 4">
    <name type="scientific">Haloarcula saliterrae</name>
    <dbReference type="NCBI Taxonomy" id="2950534"/>
    <lineage>
        <taxon>Archaea</taxon>
        <taxon>Methanobacteriati</taxon>
        <taxon>Methanobacteriota</taxon>
        <taxon>Stenosarchaea group</taxon>
        <taxon>Halobacteria</taxon>
        <taxon>Halobacteriales</taxon>
        <taxon>Haloarculaceae</taxon>
        <taxon>Haloarcula</taxon>
    </lineage>
</organism>
<feature type="compositionally biased region" description="Polar residues" evidence="1">
    <location>
        <begin position="228"/>
        <end position="242"/>
    </location>
</feature>
<dbReference type="Pfam" id="PF05552">
    <property type="entry name" value="MS_channel_1st_1"/>
    <property type="match status" value="1"/>
</dbReference>
<feature type="region of interest" description="Disordered" evidence="1">
    <location>
        <begin position="228"/>
        <end position="266"/>
    </location>
</feature>
<evidence type="ECO:0000256" key="1">
    <source>
        <dbReference type="SAM" id="MobiDB-lite"/>
    </source>
</evidence>
<comment type="caution">
    <text evidence="3">The sequence shown here is derived from an EMBL/GenBank/DDBJ whole genome shotgun (WGS) entry which is preliminary data.</text>
</comment>
<feature type="transmembrane region" description="Helical" evidence="2">
    <location>
        <begin position="196"/>
        <end position="218"/>
    </location>
</feature>
<dbReference type="InterPro" id="IPR008910">
    <property type="entry name" value="MSC_TM_helix"/>
</dbReference>
<feature type="transmembrane region" description="Helical" evidence="2">
    <location>
        <begin position="91"/>
        <end position="114"/>
    </location>
</feature>
<dbReference type="Proteomes" id="UP001259659">
    <property type="component" value="Unassembled WGS sequence"/>
</dbReference>
<keyword evidence="2" id="KW-1133">Transmembrane helix</keyword>
<accession>A0ABU2FGB0</accession>
<evidence type="ECO:0000256" key="2">
    <source>
        <dbReference type="SAM" id="Phobius"/>
    </source>
</evidence>
<evidence type="ECO:0000313" key="4">
    <source>
        <dbReference type="Proteomes" id="UP001259659"/>
    </source>
</evidence>
<reference evidence="3 4" key="1">
    <citation type="submission" date="2022-06" db="EMBL/GenBank/DDBJ databases">
        <title>Haloarcula sp. a new haloarchaeum isolate from saline soil.</title>
        <authorList>
            <person name="Strakova D."/>
            <person name="Galisteo C."/>
            <person name="Sanchez-Porro C."/>
            <person name="Ventosa A."/>
        </authorList>
    </citation>
    <scope>NUCLEOTIDE SEQUENCE [LARGE SCALE GENOMIC DNA]</scope>
    <source>
        <strain evidence="3 4">S1CR25-12</strain>
    </source>
</reference>
<dbReference type="RefSeq" id="WP_310921115.1">
    <property type="nucleotide sequence ID" value="NZ_JAMQON010000006.1"/>
</dbReference>
<gene>
    <name evidence="3" type="ORF">NDI56_18015</name>
</gene>
<name>A0ABU2FGB0_9EURY</name>
<dbReference type="Gene3D" id="1.10.287.1260">
    <property type="match status" value="1"/>
</dbReference>
<sequence>MTVSTSQVLQLEIPEFLEQTVAQFVGFLPRLAAAVVILLIGWVLGVAAAKLVSGLTDRIELDRMVLETPLGRLMGGSESAVSRTFGVITKWFVYAIAILAAANVLAIQTLSAWIQTVVSYIPAFIAGLAVIIGGFVVADFIGDAIMRTRAATQTDYTTWFATGTRMFLYFTAIVIGLDTMGIDVAILYLFARALAWGLAAAIALGVGIAVGWGAHNYVSNNIDQWMGNVSSAAPEPQQQQTDGGEPASGRRASSNQQSDGGTGTDD</sequence>
<keyword evidence="2" id="KW-0472">Membrane</keyword>
<feature type="transmembrane region" description="Helical" evidence="2">
    <location>
        <begin position="167"/>
        <end position="190"/>
    </location>
</feature>
<feature type="transmembrane region" description="Helical" evidence="2">
    <location>
        <begin position="120"/>
        <end position="146"/>
    </location>
</feature>
<dbReference type="EMBL" id="JAMQON010000006">
    <property type="protein sequence ID" value="MDS0261299.1"/>
    <property type="molecule type" value="Genomic_DNA"/>
</dbReference>
<keyword evidence="4" id="KW-1185">Reference proteome</keyword>
<feature type="transmembrane region" description="Helical" evidence="2">
    <location>
        <begin position="31"/>
        <end position="53"/>
    </location>
</feature>
<protein>
    <submittedName>
        <fullName evidence="3">Uncharacterized protein</fullName>
    </submittedName>
</protein>
<proteinExistence type="predicted"/>